<dbReference type="Pfam" id="PF01934">
    <property type="entry name" value="HepT-like"/>
    <property type="match status" value="1"/>
</dbReference>
<protein>
    <recommendedName>
        <fullName evidence="7">DUF86 domain-containing protein</fullName>
    </recommendedName>
</protein>
<keyword evidence="1" id="KW-1277">Toxin-antitoxin system</keyword>
<dbReference type="GO" id="GO:0110001">
    <property type="term" value="C:toxin-antitoxin complex"/>
    <property type="evidence" value="ECO:0007669"/>
    <property type="project" value="InterPro"/>
</dbReference>
<dbReference type="PANTHER" id="PTHR33397">
    <property type="entry name" value="UPF0331 PROTEIN YUTE"/>
    <property type="match status" value="1"/>
</dbReference>
<organism evidence="5 6">
    <name type="scientific">Metallibacterium scheffleri</name>
    <dbReference type="NCBI Taxonomy" id="993689"/>
    <lineage>
        <taxon>Bacteria</taxon>
        <taxon>Pseudomonadati</taxon>
        <taxon>Pseudomonadota</taxon>
        <taxon>Gammaproteobacteria</taxon>
        <taxon>Lysobacterales</taxon>
        <taxon>Rhodanobacteraceae</taxon>
        <taxon>Metallibacterium</taxon>
    </lineage>
</organism>
<name>A0A4S3KL03_9GAMM</name>
<dbReference type="RefSeq" id="WP_081128652.1">
    <property type="nucleotide sequence ID" value="NZ_LDOS01000002.1"/>
</dbReference>
<reference evidence="5 6" key="1">
    <citation type="submission" date="2017-02" db="EMBL/GenBank/DDBJ databases">
        <title>Whole genome sequencing of Metallibacterium scheffleri DSM 24874 (T).</title>
        <authorList>
            <person name="Kumar S."/>
            <person name="Patil P."/>
            <person name="Patil P.B."/>
        </authorList>
    </citation>
    <scope>NUCLEOTIDE SEQUENCE [LARGE SCALE GENOMIC DNA]</scope>
    <source>
        <strain evidence="5 6">DSM 24874</strain>
    </source>
</reference>
<keyword evidence="6" id="KW-1185">Reference proteome</keyword>
<dbReference type="GO" id="GO:0016787">
    <property type="term" value="F:hydrolase activity"/>
    <property type="evidence" value="ECO:0007669"/>
    <property type="project" value="UniProtKB-KW"/>
</dbReference>
<evidence type="ECO:0000313" key="5">
    <source>
        <dbReference type="EMBL" id="THD09532.1"/>
    </source>
</evidence>
<dbReference type="Gene3D" id="1.20.120.580">
    <property type="entry name" value="bsu32300-like"/>
    <property type="match status" value="1"/>
</dbReference>
<dbReference type="InterPro" id="IPR008201">
    <property type="entry name" value="HepT-like"/>
</dbReference>
<gene>
    <name evidence="5" type="ORF">B1806_10700</name>
</gene>
<dbReference type="AlphaFoldDB" id="A0A4S3KL03"/>
<evidence type="ECO:0000256" key="2">
    <source>
        <dbReference type="ARBA" id="ARBA00022722"/>
    </source>
</evidence>
<dbReference type="STRING" id="993689.GCA_002077135_02769"/>
<evidence type="ECO:0008006" key="7">
    <source>
        <dbReference type="Google" id="ProtNLM"/>
    </source>
</evidence>
<dbReference type="InterPro" id="IPR052379">
    <property type="entry name" value="Type_VII_TA_RNase"/>
</dbReference>
<evidence type="ECO:0000256" key="4">
    <source>
        <dbReference type="ARBA" id="ARBA00024207"/>
    </source>
</evidence>
<dbReference type="EMBL" id="MWQO01000038">
    <property type="protein sequence ID" value="THD09532.1"/>
    <property type="molecule type" value="Genomic_DNA"/>
</dbReference>
<evidence type="ECO:0000313" key="6">
    <source>
        <dbReference type="Proteomes" id="UP000307749"/>
    </source>
</evidence>
<dbReference type="GO" id="GO:0004540">
    <property type="term" value="F:RNA nuclease activity"/>
    <property type="evidence" value="ECO:0007669"/>
    <property type="project" value="InterPro"/>
</dbReference>
<comment type="similarity">
    <text evidence="4">Belongs to the HepT RNase toxin family.</text>
</comment>
<accession>A0A4S3KL03</accession>
<evidence type="ECO:0000256" key="1">
    <source>
        <dbReference type="ARBA" id="ARBA00022649"/>
    </source>
</evidence>
<dbReference type="Proteomes" id="UP000307749">
    <property type="component" value="Unassembled WGS sequence"/>
</dbReference>
<proteinExistence type="inferred from homology"/>
<dbReference type="InterPro" id="IPR037038">
    <property type="entry name" value="HepT-like_sf"/>
</dbReference>
<comment type="caution">
    <text evidence="5">The sequence shown here is derived from an EMBL/GenBank/DDBJ whole genome shotgun (WGS) entry which is preliminary data.</text>
</comment>
<sequence>MDRALIEQKVESLRLCTQRIHDKCPPRAEDLARDIDAQDIVAVNLTRAVQLCVDIAAHWIAASGLPAPQTMGEAFARLADAGVLDAGLAQRLRGAVGFRNVAVHSYRAIDWQIVHTIVHRHLHDFGAFALEAMRHAQ</sequence>
<evidence type="ECO:0000256" key="3">
    <source>
        <dbReference type="ARBA" id="ARBA00022801"/>
    </source>
</evidence>
<dbReference type="OrthoDB" id="9796612at2"/>
<keyword evidence="3" id="KW-0378">Hydrolase</keyword>
<dbReference type="PANTHER" id="PTHR33397:SF3">
    <property type="entry name" value="MRNA NUCLEASE HEPT"/>
    <property type="match status" value="1"/>
</dbReference>
<dbReference type="NCBIfam" id="NF047751">
    <property type="entry name" value="HepT_toxin"/>
    <property type="match status" value="1"/>
</dbReference>
<keyword evidence="2" id="KW-0540">Nuclease</keyword>